<dbReference type="OrthoDB" id="1873267at2759"/>
<gene>
    <name evidence="11" type="ORF">C5167_022383</name>
</gene>
<evidence type="ECO:0000313" key="12">
    <source>
        <dbReference type="Proteomes" id="UP000316621"/>
    </source>
</evidence>
<feature type="compositionally biased region" description="Basic residues" evidence="7">
    <location>
        <begin position="118"/>
        <end position="127"/>
    </location>
</feature>
<evidence type="ECO:0000256" key="8">
    <source>
        <dbReference type="SAM" id="Phobius"/>
    </source>
</evidence>
<dbReference type="InterPro" id="IPR029962">
    <property type="entry name" value="TBL"/>
</dbReference>
<dbReference type="Gramene" id="RZC60617">
    <property type="protein sequence ID" value="RZC60617"/>
    <property type="gene ID" value="C5167_022383"/>
</dbReference>
<feature type="compositionally biased region" description="Basic and acidic residues" evidence="7">
    <location>
        <begin position="168"/>
        <end position="178"/>
    </location>
</feature>
<evidence type="ECO:0000256" key="1">
    <source>
        <dbReference type="ARBA" id="ARBA00004167"/>
    </source>
</evidence>
<reference evidence="11 12" key="1">
    <citation type="journal article" date="2018" name="Science">
        <title>The opium poppy genome and morphinan production.</title>
        <authorList>
            <person name="Guo L."/>
            <person name="Winzer T."/>
            <person name="Yang X."/>
            <person name="Li Y."/>
            <person name="Ning Z."/>
            <person name="He Z."/>
            <person name="Teodor R."/>
            <person name="Lu Y."/>
            <person name="Bowser T.A."/>
            <person name="Graham I.A."/>
            <person name="Ye K."/>
        </authorList>
    </citation>
    <scope>NUCLEOTIDE SEQUENCE [LARGE SCALE GENOMIC DNA]</scope>
    <source>
        <strain evidence="12">cv. HN1</strain>
        <tissue evidence="11">Leaves</tissue>
    </source>
</reference>
<sequence>MRKLRSLEKLCRLLGVSSHNRLKIQGSLTLFGFGFVLGASILLLTTIIFMFPSISLSLMNPMLQNSANIYFHIPSFGHRHSNTSSNGTTTTSVAATTTNSASSSPLEVLKNSPSNHQSKTKRSKKSFNKSSLVLADLPGGESVNTNDNSIARASNFSGSSSSSTSRLNDAKKQEKSCDSSDGDCDIFEGEWVRDVESQPYYPPGSCPFVDQTFACYHNGRPDDQFLQWQWQWQSKQTNARCNNIPSILNATDFLERLRGKKLVYVGDSLNRNMFVSMLCILWTVIPDKSRVFRIPKTDGYAMRFEDYNCTVAFVWSAFLVDETKRNTRKNKMVTPGTETLRLDLIDEVASLMYHDADVIVFDSMHWWTGSKTNNGINYFQDGNYVYPKLSIFEAYKKGLTTWRRWIDKNIDSNRTQIVFRGYSIPHYVGGKWNTGGKCNRETEPIMSNEKYKEMYPSQVKILNDALRQMTTPVLFLNISKLSYYRADAHPSVYGKDLKTAEEKNEALNHQDCIHWCLPGVPDTWNKLLYVSLLKAGKGSFGHRKTET</sequence>
<keyword evidence="5 8" id="KW-1133">Transmembrane helix</keyword>
<feature type="compositionally biased region" description="Low complexity" evidence="7">
    <location>
        <begin position="154"/>
        <end position="165"/>
    </location>
</feature>
<evidence type="ECO:0000256" key="7">
    <source>
        <dbReference type="SAM" id="MobiDB-lite"/>
    </source>
</evidence>
<dbReference type="Pfam" id="PF14416">
    <property type="entry name" value="PMR5N"/>
    <property type="match status" value="1"/>
</dbReference>
<evidence type="ECO:0000256" key="6">
    <source>
        <dbReference type="ARBA" id="ARBA00023136"/>
    </source>
</evidence>
<dbReference type="EMBL" id="CM010719">
    <property type="protein sequence ID" value="RZC60617.1"/>
    <property type="molecule type" value="Genomic_DNA"/>
</dbReference>
<accession>A0A4Y7JIM8</accession>
<comment type="subcellular location">
    <subcellularLocation>
        <location evidence="1">Membrane</location>
        <topology evidence="1">Single-pass membrane protein</topology>
    </subcellularLocation>
</comment>
<evidence type="ECO:0000256" key="2">
    <source>
        <dbReference type="ARBA" id="ARBA00007727"/>
    </source>
</evidence>
<protein>
    <submittedName>
        <fullName evidence="11">Uncharacterized protein</fullName>
    </submittedName>
</protein>
<evidence type="ECO:0000256" key="4">
    <source>
        <dbReference type="ARBA" id="ARBA00022968"/>
    </source>
</evidence>
<dbReference type="Pfam" id="PF13839">
    <property type="entry name" value="PC-Esterase"/>
    <property type="match status" value="1"/>
</dbReference>
<dbReference type="InterPro" id="IPR025846">
    <property type="entry name" value="TBL_N"/>
</dbReference>
<feature type="compositionally biased region" description="Low complexity" evidence="7">
    <location>
        <begin position="82"/>
        <end position="104"/>
    </location>
</feature>
<feature type="region of interest" description="Disordered" evidence="7">
    <location>
        <begin position="81"/>
        <end position="181"/>
    </location>
</feature>
<name>A0A4Y7JIM8_PAPSO</name>
<feature type="transmembrane region" description="Helical" evidence="8">
    <location>
        <begin position="28"/>
        <end position="51"/>
    </location>
</feature>
<dbReference type="GO" id="GO:0016020">
    <property type="term" value="C:membrane"/>
    <property type="evidence" value="ECO:0007669"/>
    <property type="project" value="UniProtKB-SubCell"/>
</dbReference>
<evidence type="ECO:0000259" key="10">
    <source>
        <dbReference type="Pfam" id="PF14416"/>
    </source>
</evidence>
<dbReference type="PANTHER" id="PTHR32285:SF208">
    <property type="entry name" value="PROTEIN TRICHOME BIREFRINGENCE-LIKE 2"/>
    <property type="match status" value="1"/>
</dbReference>
<keyword evidence="3 8" id="KW-0812">Transmembrane</keyword>
<feature type="domain" description="Trichome birefringence-like N-terminal" evidence="10">
    <location>
        <begin position="183"/>
        <end position="231"/>
    </location>
</feature>
<feature type="compositionally biased region" description="Polar residues" evidence="7">
    <location>
        <begin position="142"/>
        <end position="152"/>
    </location>
</feature>
<dbReference type="AlphaFoldDB" id="A0A4Y7JIM8"/>
<dbReference type="GO" id="GO:0016413">
    <property type="term" value="F:O-acetyltransferase activity"/>
    <property type="evidence" value="ECO:0007669"/>
    <property type="project" value="InterPro"/>
</dbReference>
<evidence type="ECO:0000313" key="11">
    <source>
        <dbReference type="EMBL" id="RZC60617.1"/>
    </source>
</evidence>
<dbReference type="Proteomes" id="UP000316621">
    <property type="component" value="Chromosome 5"/>
</dbReference>
<dbReference type="PANTHER" id="PTHR32285">
    <property type="entry name" value="PROTEIN TRICHOME BIREFRINGENCE-LIKE 9-RELATED"/>
    <property type="match status" value="1"/>
</dbReference>
<organism evidence="11 12">
    <name type="scientific">Papaver somniferum</name>
    <name type="common">Opium poppy</name>
    <dbReference type="NCBI Taxonomy" id="3469"/>
    <lineage>
        <taxon>Eukaryota</taxon>
        <taxon>Viridiplantae</taxon>
        <taxon>Streptophyta</taxon>
        <taxon>Embryophyta</taxon>
        <taxon>Tracheophyta</taxon>
        <taxon>Spermatophyta</taxon>
        <taxon>Magnoliopsida</taxon>
        <taxon>Ranunculales</taxon>
        <taxon>Papaveraceae</taxon>
        <taxon>Papaveroideae</taxon>
        <taxon>Papaver</taxon>
    </lineage>
</organism>
<evidence type="ECO:0000259" key="9">
    <source>
        <dbReference type="Pfam" id="PF13839"/>
    </source>
</evidence>
<keyword evidence="4" id="KW-0735">Signal-anchor</keyword>
<evidence type="ECO:0000256" key="3">
    <source>
        <dbReference type="ARBA" id="ARBA00022692"/>
    </source>
</evidence>
<keyword evidence="6 8" id="KW-0472">Membrane</keyword>
<dbReference type="InterPro" id="IPR026057">
    <property type="entry name" value="TBL_C"/>
</dbReference>
<evidence type="ECO:0000256" key="5">
    <source>
        <dbReference type="ARBA" id="ARBA00022989"/>
    </source>
</evidence>
<keyword evidence="12" id="KW-1185">Reference proteome</keyword>
<proteinExistence type="inferred from homology"/>
<dbReference type="GO" id="GO:0005794">
    <property type="term" value="C:Golgi apparatus"/>
    <property type="evidence" value="ECO:0007669"/>
    <property type="project" value="TreeGrafter"/>
</dbReference>
<comment type="similarity">
    <text evidence="2">Belongs to the PC-esterase family. TBL subfamily.</text>
</comment>
<feature type="domain" description="Trichome birefringence-like C-terminal" evidence="9">
    <location>
        <begin position="248"/>
        <end position="529"/>
    </location>
</feature>